<dbReference type="PRINTS" id="PR00081">
    <property type="entry name" value="GDHRDH"/>
</dbReference>
<proteinExistence type="inferred from homology"/>
<evidence type="ECO:0000313" key="3">
    <source>
        <dbReference type="EMBL" id="PWK16460.1"/>
    </source>
</evidence>
<dbReference type="InterPro" id="IPR002347">
    <property type="entry name" value="SDR_fam"/>
</dbReference>
<dbReference type="NCBIfam" id="NF005559">
    <property type="entry name" value="PRK07231.1"/>
    <property type="match status" value="1"/>
</dbReference>
<reference evidence="3 4" key="1">
    <citation type="submission" date="2018-05" db="EMBL/GenBank/DDBJ databases">
        <title>Genomic Encyclopedia of Type Strains, Phase IV (KMG-IV): sequencing the most valuable type-strain genomes for metagenomic binning, comparative biology and taxonomic classification.</title>
        <authorList>
            <person name="Goeker M."/>
        </authorList>
    </citation>
    <scope>NUCLEOTIDE SEQUENCE [LARGE SCALE GENOMIC DNA]</scope>
    <source>
        <strain evidence="3 4">DSM 18773</strain>
    </source>
</reference>
<dbReference type="SUPFAM" id="SSF51735">
    <property type="entry name" value="NAD(P)-binding Rossmann-fold domains"/>
    <property type="match status" value="1"/>
</dbReference>
<evidence type="ECO:0000256" key="1">
    <source>
        <dbReference type="ARBA" id="ARBA00006484"/>
    </source>
</evidence>
<evidence type="ECO:0000313" key="4">
    <source>
        <dbReference type="Proteomes" id="UP000245634"/>
    </source>
</evidence>
<sequence length="252" mass="26130">MRLSGKVAIVTGAARGIGAAIAQRFAEEGAQVVLADLLAEGAETARAIRESGGQAVFCRTDVSKSEEVQALISTAVETYGGLHILCNNAAVNIPGSILDISEEIWDLTMNVNLKGMFLVSKYGIPELKKAGGGSVVNIGSANSLVAEPLLSAYVTSKGGVLMLTKSMALDFAADNIRVNCVCPGWVDTTINDAHAELLGGREHVLAGIADFQPIGRMIQPREIANVALFLASDESSAMTGSAIVPDGGMTAK</sequence>
<dbReference type="EMBL" id="QGGL01000001">
    <property type="protein sequence ID" value="PWK16460.1"/>
    <property type="molecule type" value="Genomic_DNA"/>
</dbReference>
<dbReference type="OrthoDB" id="9803333at2"/>
<organism evidence="3 4">
    <name type="scientific">Tumebacillus permanentifrigoris</name>
    <dbReference type="NCBI Taxonomy" id="378543"/>
    <lineage>
        <taxon>Bacteria</taxon>
        <taxon>Bacillati</taxon>
        <taxon>Bacillota</taxon>
        <taxon>Bacilli</taxon>
        <taxon>Bacillales</taxon>
        <taxon>Alicyclobacillaceae</taxon>
        <taxon>Tumebacillus</taxon>
    </lineage>
</organism>
<keyword evidence="2" id="KW-0560">Oxidoreductase</keyword>
<dbReference type="Pfam" id="PF13561">
    <property type="entry name" value="adh_short_C2"/>
    <property type="match status" value="1"/>
</dbReference>
<gene>
    <name evidence="3" type="ORF">C7459_101324</name>
</gene>
<dbReference type="InterPro" id="IPR036291">
    <property type="entry name" value="NAD(P)-bd_dom_sf"/>
</dbReference>
<dbReference type="PRINTS" id="PR00080">
    <property type="entry name" value="SDRFAMILY"/>
</dbReference>
<dbReference type="RefSeq" id="WP_109685570.1">
    <property type="nucleotide sequence ID" value="NZ_QGGL01000001.1"/>
</dbReference>
<dbReference type="GO" id="GO:0008206">
    <property type="term" value="P:bile acid metabolic process"/>
    <property type="evidence" value="ECO:0007669"/>
    <property type="project" value="UniProtKB-ARBA"/>
</dbReference>
<dbReference type="FunFam" id="3.40.50.720:FF:000084">
    <property type="entry name" value="Short-chain dehydrogenase reductase"/>
    <property type="match status" value="1"/>
</dbReference>
<comment type="caution">
    <text evidence="3">The sequence shown here is derived from an EMBL/GenBank/DDBJ whole genome shotgun (WGS) entry which is preliminary data.</text>
</comment>
<accession>A0A316E0W8</accession>
<dbReference type="PANTHER" id="PTHR24321">
    <property type="entry name" value="DEHYDROGENASES, SHORT CHAIN"/>
    <property type="match status" value="1"/>
</dbReference>
<keyword evidence="4" id="KW-1185">Reference proteome</keyword>
<dbReference type="Proteomes" id="UP000245634">
    <property type="component" value="Unassembled WGS sequence"/>
</dbReference>
<name>A0A316E0W8_9BACL</name>
<dbReference type="CDD" id="cd05233">
    <property type="entry name" value="SDR_c"/>
    <property type="match status" value="1"/>
</dbReference>
<protein>
    <submittedName>
        <fullName evidence="3">Dihydroanticapsin dehydrogenase</fullName>
    </submittedName>
</protein>
<dbReference type="GO" id="GO:0016491">
    <property type="term" value="F:oxidoreductase activity"/>
    <property type="evidence" value="ECO:0007669"/>
    <property type="project" value="UniProtKB-KW"/>
</dbReference>
<dbReference type="InterPro" id="IPR020904">
    <property type="entry name" value="Sc_DH/Rdtase_CS"/>
</dbReference>
<dbReference type="AlphaFoldDB" id="A0A316E0W8"/>
<dbReference type="PANTHER" id="PTHR24321:SF8">
    <property type="entry name" value="ESTRADIOL 17-BETA-DEHYDROGENASE 8-RELATED"/>
    <property type="match status" value="1"/>
</dbReference>
<dbReference type="Gene3D" id="3.40.50.720">
    <property type="entry name" value="NAD(P)-binding Rossmann-like Domain"/>
    <property type="match status" value="1"/>
</dbReference>
<evidence type="ECO:0000256" key="2">
    <source>
        <dbReference type="ARBA" id="ARBA00023002"/>
    </source>
</evidence>
<comment type="similarity">
    <text evidence="1">Belongs to the short-chain dehydrogenases/reductases (SDR) family.</text>
</comment>
<dbReference type="PROSITE" id="PS00061">
    <property type="entry name" value="ADH_SHORT"/>
    <property type="match status" value="1"/>
</dbReference>